<name>A0A175RTT2_9HYPH</name>
<protein>
    <submittedName>
        <fullName evidence="1">Uncharacterized protein</fullName>
    </submittedName>
</protein>
<organism evidence="1 2">
    <name type="scientific">Aureimonas ureilytica</name>
    <dbReference type="NCBI Taxonomy" id="401562"/>
    <lineage>
        <taxon>Bacteria</taxon>
        <taxon>Pseudomonadati</taxon>
        <taxon>Pseudomonadota</taxon>
        <taxon>Alphaproteobacteria</taxon>
        <taxon>Hyphomicrobiales</taxon>
        <taxon>Aurantimonadaceae</taxon>
        <taxon>Aureimonas</taxon>
    </lineage>
</organism>
<accession>A0A175RTT2</accession>
<dbReference type="EMBL" id="LDQA01000014">
    <property type="protein sequence ID" value="KTR06881.1"/>
    <property type="molecule type" value="Genomic_DNA"/>
</dbReference>
<dbReference type="PATRIC" id="fig|401562.4.peg.722"/>
<dbReference type="Proteomes" id="UP000078529">
    <property type="component" value="Unassembled WGS sequence"/>
</dbReference>
<dbReference type="RefSeq" id="WP_058599274.1">
    <property type="nucleotide sequence ID" value="NZ_LDQA01000014.1"/>
</dbReference>
<comment type="caution">
    <text evidence="1">The sequence shown here is derived from an EMBL/GenBank/DDBJ whole genome shotgun (WGS) entry which is preliminary data.</text>
</comment>
<dbReference type="AlphaFoldDB" id="A0A175RTT2"/>
<gene>
    <name evidence="1" type="ORF">NS365_05455</name>
</gene>
<proteinExistence type="predicted"/>
<sequence length="72" mass="8282">MIAATNQIEEAARVGRKLRYPEHINVAVPEGTKARLDALLDDGEERLSLIRDALEREIRRRERLSKKISDND</sequence>
<evidence type="ECO:0000313" key="1">
    <source>
        <dbReference type="EMBL" id="KTR06881.1"/>
    </source>
</evidence>
<evidence type="ECO:0000313" key="2">
    <source>
        <dbReference type="Proteomes" id="UP000078529"/>
    </source>
</evidence>
<reference evidence="1 2" key="1">
    <citation type="journal article" date="2016" name="Front. Microbiol.">
        <title>Genomic Resource of Rice Seed Associated Bacteria.</title>
        <authorList>
            <person name="Midha S."/>
            <person name="Bansal K."/>
            <person name="Sharma S."/>
            <person name="Kumar N."/>
            <person name="Patil P.P."/>
            <person name="Chaudhry V."/>
            <person name="Patil P.B."/>
        </authorList>
    </citation>
    <scope>NUCLEOTIDE SEQUENCE [LARGE SCALE GENOMIC DNA]</scope>
    <source>
        <strain evidence="1 2">NS365</strain>
    </source>
</reference>
<keyword evidence="2" id="KW-1185">Reference proteome</keyword>